<comment type="caution">
    <text evidence="1">The sequence shown here is derived from an EMBL/GenBank/DDBJ whole genome shotgun (WGS) entry which is preliminary data.</text>
</comment>
<dbReference type="EMBL" id="QLTR01000036">
    <property type="protein sequence ID" value="RAS57187.1"/>
    <property type="molecule type" value="Genomic_DNA"/>
</dbReference>
<evidence type="ECO:0008006" key="3">
    <source>
        <dbReference type="Google" id="ProtNLM"/>
    </source>
</evidence>
<accession>A0A329E2I5</accession>
<protein>
    <recommendedName>
        <fullName evidence="3">GNAT family N-acetyltransferase</fullName>
    </recommendedName>
</protein>
<sequence length="78" mass="8765">MEYREATLEDAVQLSKLFHAYRQLSVSLDNPANEDESSKWISSRILDGNGIFLIALSDKKLLGFATLYQGFSSISLNH</sequence>
<dbReference type="Gene3D" id="3.40.630.30">
    <property type="match status" value="1"/>
</dbReference>
<reference evidence="1 2" key="1">
    <citation type="submission" date="2018-06" db="EMBL/GenBank/DDBJ databases">
        <title>Freshwater and sediment microbial communities from various areas in North America, analyzing microbe dynamics in response to fracking.</title>
        <authorList>
            <person name="Lamendella R."/>
        </authorList>
    </citation>
    <scope>NUCLEOTIDE SEQUENCE [LARGE SCALE GENOMIC DNA]</scope>
    <source>
        <strain evidence="1 2">99A</strain>
    </source>
</reference>
<dbReference type="Proteomes" id="UP000248729">
    <property type="component" value="Unassembled WGS sequence"/>
</dbReference>
<proteinExistence type="predicted"/>
<evidence type="ECO:0000313" key="2">
    <source>
        <dbReference type="Proteomes" id="UP000248729"/>
    </source>
</evidence>
<organism evidence="1 2">
    <name type="scientific">Vibrio diazotrophicus</name>
    <dbReference type="NCBI Taxonomy" id="685"/>
    <lineage>
        <taxon>Bacteria</taxon>
        <taxon>Pseudomonadati</taxon>
        <taxon>Pseudomonadota</taxon>
        <taxon>Gammaproteobacteria</taxon>
        <taxon>Vibrionales</taxon>
        <taxon>Vibrionaceae</taxon>
        <taxon>Vibrio</taxon>
    </lineage>
</organism>
<name>A0A329E2I5_VIBDI</name>
<dbReference type="InterPro" id="IPR016181">
    <property type="entry name" value="Acyl_CoA_acyltransferase"/>
</dbReference>
<dbReference type="AlphaFoldDB" id="A0A329E2I5"/>
<dbReference type="RefSeq" id="WP_112404633.1">
    <property type="nucleotide sequence ID" value="NZ_QLTR01000036.1"/>
</dbReference>
<gene>
    <name evidence="1" type="ORF">DET48_13624</name>
</gene>
<dbReference type="SUPFAM" id="SSF55729">
    <property type="entry name" value="Acyl-CoA N-acyltransferases (Nat)"/>
    <property type="match status" value="1"/>
</dbReference>
<evidence type="ECO:0000313" key="1">
    <source>
        <dbReference type="EMBL" id="RAS57187.1"/>
    </source>
</evidence>